<keyword evidence="5" id="KW-0067">ATP-binding</keyword>
<dbReference type="Proteomes" id="UP000183750">
    <property type="component" value="Unassembled WGS sequence"/>
</dbReference>
<dbReference type="OrthoDB" id="9795789at2"/>
<evidence type="ECO:0000313" key="7">
    <source>
        <dbReference type="EMBL" id="SEC11349.1"/>
    </source>
</evidence>
<dbReference type="GO" id="GO:0005524">
    <property type="term" value="F:ATP binding"/>
    <property type="evidence" value="ECO:0007669"/>
    <property type="project" value="UniProtKB-KW"/>
</dbReference>
<dbReference type="Gene3D" id="3.40.1190.20">
    <property type="match status" value="1"/>
</dbReference>
<evidence type="ECO:0000256" key="2">
    <source>
        <dbReference type="ARBA" id="ARBA00022679"/>
    </source>
</evidence>
<gene>
    <name evidence="7" type="ORF">SAMN04489807_2916</name>
</gene>
<dbReference type="AlphaFoldDB" id="A0A1H4PVE3"/>
<accession>A0A1H4PVE3</accession>
<evidence type="ECO:0000256" key="1">
    <source>
        <dbReference type="ARBA" id="ARBA00010688"/>
    </source>
</evidence>
<evidence type="ECO:0000256" key="4">
    <source>
        <dbReference type="ARBA" id="ARBA00022777"/>
    </source>
</evidence>
<proteinExistence type="inferred from homology"/>
<dbReference type="InterPro" id="IPR029056">
    <property type="entry name" value="Ribokinase-like"/>
</dbReference>
<dbReference type="Pfam" id="PF00294">
    <property type="entry name" value="PfkB"/>
    <property type="match status" value="1"/>
</dbReference>
<dbReference type="GO" id="GO:0016301">
    <property type="term" value="F:kinase activity"/>
    <property type="evidence" value="ECO:0007669"/>
    <property type="project" value="UniProtKB-KW"/>
</dbReference>
<comment type="similarity">
    <text evidence="1">Belongs to the carbohydrate kinase PfkB family.</text>
</comment>
<evidence type="ECO:0000313" key="8">
    <source>
        <dbReference type="Proteomes" id="UP000183750"/>
    </source>
</evidence>
<dbReference type="EMBL" id="FNSQ01000005">
    <property type="protein sequence ID" value="SEC11349.1"/>
    <property type="molecule type" value="Genomic_DNA"/>
</dbReference>
<keyword evidence="2" id="KW-0808">Transferase</keyword>
<dbReference type="PANTHER" id="PTHR43085:SF1">
    <property type="entry name" value="PSEUDOURIDINE KINASE-RELATED"/>
    <property type="match status" value="1"/>
</dbReference>
<keyword evidence="4 7" id="KW-0418">Kinase</keyword>
<organism evidence="7 8">
    <name type="scientific">Microbacterium hydrocarbonoxydans</name>
    <dbReference type="NCBI Taxonomy" id="273678"/>
    <lineage>
        <taxon>Bacteria</taxon>
        <taxon>Bacillati</taxon>
        <taxon>Actinomycetota</taxon>
        <taxon>Actinomycetes</taxon>
        <taxon>Micrococcales</taxon>
        <taxon>Microbacteriaceae</taxon>
        <taxon>Microbacterium</taxon>
    </lineage>
</organism>
<dbReference type="PROSITE" id="PS00583">
    <property type="entry name" value="PFKB_KINASES_1"/>
    <property type="match status" value="1"/>
</dbReference>
<keyword evidence="8" id="KW-1185">Reference proteome</keyword>
<evidence type="ECO:0000256" key="5">
    <source>
        <dbReference type="ARBA" id="ARBA00022840"/>
    </source>
</evidence>
<evidence type="ECO:0000259" key="6">
    <source>
        <dbReference type="Pfam" id="PF00294"/>
    </source>
</evidence>
<dbReference type="PROSITE" id="PS00584">
    <property type="entry name" value="PFKB_KINASES_2"/>
    <property type="match status" value="1"/>
</dbReference>
<dbReference type="InterPro" id="IPR011611">
    <property type="entry name" value="PfkB_dom"/>
</dbReference>
<name>A0A1H4PVE3_9MICO</name>
<dbReference type="InterPro" id="IPR050306">
    <property type="entry name" value="PfkB_Carbo_kinase"/>
</dbReference>
<evidence type="ECO:0000256" key="3">
    <source>
        <dbReference type="ARBA" id="ARBA00022741"/>
    </source>
</evidence>
<reference evidence="8" key="1">
    <citation type="submission" date="2016-10" db="EMBL/GenBank/DDBJ databases">
        <authorList>
            <person name="Varghese N."/>
            <person name="Submissions S."/>
        </authorList>
    </citation>
    <scope>NUCLEOTIDE SEQUENCE [LARGE SCALE GENOMIC DNA]</scope>
    <source>
        <strain evidence="8">DSM 16089</strain>
    </source>
</reference>
<dbReference type="SUPFAM" id="SSF53613">
    <property type="entry name" value="Ribokinase-like"/>
    <property type="match status" value="1"/>
</dbReference>
<dbReference type="InterPro" id="IPR002173">
    <property type="entry name" value="Carboh/pur_kinase_PfkB_CS"/>
</dbReference>
<sequence>MSDESSRASDVVVVGDALIDEIRDGGGVQELVGGAALNVAVGLRRLGVSTTLIAMVGDDEAGAHIREYLDDHGVRLIASAAPLGSSRAIVQRAADGEPVYVFNEAAQRRSIRYSEEARQAIADAALVAVSCFPFDVPAEVDALLEAVGSARLAIDPNPRTGMLSDREEFVRGFERAAAGASIVKVGADDADLLYGGDLSGLRARLRDIGVGAVLATAGSAGASLEADAVVVTAPIASLPGRIIDTVGAGDATLAAVAEGLVDGTPADAEGWQALLDRAMEVAAATCRAEGGLLRTPESLAEADRGVFGS</sequence>
<keyword evidence="3" id="KW-0547">Nucleotide-binding</keyword>
<protein>
    <submittedName>
        <fullName evidence="7">Fructokinase</fullName>
    </submittedName>
</protein>
<feature type="domain" description="Carbohydrate kinase PfkB" evidence="6">
    <location>
        <begin position="10"/>
        <end position="291"/>
    </location>
</feature>
<dbReference type="RefSeq" id="WP_060927506.1">
    <property type="nucleotide sequence ID" value="NZ_FNSQ01000005.1"/>
</dbReference>
<dbReference type="PANTHER" id="PTHR43085">
    <property type="entry name" value="HEXOKINASE FAMILY MEMBER"/>
    <property type="match status" value="1"/>
</dbReference>